<dbReference type="PANTHER" id="PTHR22935">
    <property type="entry name" value="PENICILLIN-BINDING PROTEIN"/>
    <property type="match status" value="1"/>
</dbReference>
<evidence type="ECO:0000259" key="3">
    <source>
        <dbReference type="Pfam" id="PF26335"/>
    </source>
</evidence>
<dbReference type="InterPro" id="IPR051478">
    <property type="entry name" value="Beta-lactamase-like_AB/R"/>
</dbReference>
<dbReference type="Proteomes" id="UP000231358">
    <property type="component" value="Unassembled WGS sequence"/>
</dbReference>
<sequence>MRYSHFILLSTLSPLALGKLCPIQGPAFPAPKDAASSSSFTQAKNQLLSILGKAVHAPNASEVTGVDPDSISFSLQVFNTKNDQPLLEYYHTAPSIQNSTVGVREIDADTVFRIGSVSKLWTVLMLLIEKGDASFSEPVAKYVPELRDAAKELRHNATMRDDEIDHLRWDEVTIGELASHMTGVIREYASVDVAALSASAPEGFPTLAKSDIPQCGTKVACTRSEFFDGILKSHPILHTSSTPIYSNPSFQILGYALEAMTNQTYKSLLQRDLIKPLGLSRSSYDKPEDNTAIIPGPTMSSFYGVAPVARQRNAGGLYSSTKDMSTIGRAILNSTLLRPSLTRRWMKPHAHTSSLEISVGAPWEIVTLAKPRLIDLYTKQGDLGMYSSMLALSPEHDVGFAILAAGESTTQAVTLITDLTINTLIPALEDAAREEAKTQFAGEYSSANESIKITTDDQPGLKVTEWTNESVDIMQLLVAKLGLQNASDLSVRLYPSGLKAPGRVGFRAVFQKISEGDSGIGPVTRACTTWSSVDSIIYGNVGADEFVFGVDGNGRAVSVSPRALRIEIPRVGE</sequence>
<reference evidence="4 5" key="1">
    <citation type="submission" date="2017-05" db="EMBL/GenBank/DDBJ databases">
        <title>Genome sequence for an aflatoxigenic pathogen of Argentinian peanut, Aspergillus arachidicola.</title>
        <authorList>
            <person name="Moore G."/>
            <person name="Beltz S.B."/>
            <person name="Mack B.M."/>
        </authorList>
    </citation>
    <scope>NUCLEOTIDE SEQUENCE [LARGE SCALE GENOMIC DNA]</scope>
    <source>
        <strain evidence="4 5">CBS 117610</strain>
    </source>
</reference>
<evidence type="ECO:0000313" key="4">
    <source>
        <dbReference type="EMBL" id="PIG85891.1"/>
    </source>
</evidence>
<feature type="domain" description="Beta-lactamase-related" evidence="2">
    <location>
        <begin position="77"/>
        <end position="411"/>
    </location>
</feature>
<name>A0A2G7G1B3_9EURO</name>
<feature type="chain" id="PRO_5013586803" evidence="1">
    <location>
        <begin position="19"/>
        <end position="573"/>
    </location>
</feature>
<dbReference type="InterPro" id="IPR001466">
    <property type="entry name" value="Beta-lactam-related"/>
</dbReference>
<keyword evidence="5" id="KW-1185">Reference proteome</keyword>
<dbReference type="SUPFAM" id="SSF56601">
    <property type="entry name" value="beta-lactamase/transpeptidase-like"/>
    <property type="match status" value="1"/>
</dbReference>
<dbReference type="EMBL" id="NEXV01000298">
    <property type="protein sequence ID" value="PIG85891.1"/>
    <property type="molecule type" value="Genomic_DNA"/>
</dbReference>
<evidence type="ECO:0000313" key="5">
    <source>
        <dbReference type="Proteomes" id="UP000231358"/>
    </source>
</evidence>
<proteinExistence type="predicted"/>
<dbReference type="Gene3D" id="3.40.710.10">
    <property type="entry name" value="DD-peptidase/beta-lactamase superfamily"/>
    <property type="match status" value="1"/>
</dbReference>
<organism evidence="4 5">
    <name type="scientific">Aspergillus arachidicola</name>
    <dbReference type="NCBI Taxonomy" id="656916"/>
    <lineage>
        <taxon>Eukaryota</taxon>
        <taxon>Fungi</taxon>
        <taxon>Dikarya</taxon>
        <taxon>Ascomycota</taxon>
        <taxon>Pezizomycotina</taxon>
        <taxon>Eurotiomycetes</taxon>
        <taxon>Eurotiomycetidae</taxon>
        <taxon>Eurotiales</taxon>
        <taxon>Aspergillaceae</taxon>
        <taxon>Aspergillus</taxon>
        <taxon>Aspergillus subgen. Circumdati</taxon>
    </lineage>
</organism>
<evidence type="ECO:0000256" key="1">
    <source>
        <dbReference type="SAM" id="SignalP"/>
    </source>
</evidence>
<dbReference type="AlphaFoldDB" id="A0A2G7G1B3"/>
<dbReference type="STRING" id="656916.A0A2G7G1B3"/>
<comment type="caution">
    <text evidence="4">The sequence shown here is derived from an EMBL/GenBank/DDBJ whole genome shotgun (WGS) entry which is preliminary data.</text>
</comment>
<accession>A0A2G7G1B3</accession>
<keyword evidence="1" id="KW-0732">Signal</keyword>
<dbReference type="PANTHER" id="PTHR22935:SF97">
    <property type="entry name" value="BETA-LACTAMASE-RELATED DOMAIN-CONTAINING PROTEIN"/>
    <property type="match status" value="1"/>
</dbReference>
<dbReference type="InterPro" id="IPR058664">
    <property type="entry name" value="ARB_00930-like_C"/>
</dbReference>
<protein>
    <submittedName>
        <fullName evidence="4">Beta-lactamase</fullName>
    </submittedName>
</protein>
<dbReference type="Pfam" id="PF00144">
    <property type="entry name" value="Beta-lactamase"/>
    <property type="match status" value="1"/>
</dbReference>
<gene>
    <name evidence="4" type="ORF">AARAC_001781</name>
</gene>
<dbReference type="InterPro" id="IPR012338">
    <property type="entry name" value="Beta-lactam/transpept-like"/>
</dbReference>
<dbReference type="Pfam" id="PF26335">
    <property type="entry name" value="ARB_00930_C"/>
    <property type="match status" value="1"/>
</dbReference>
<feature type="domain" description="Beta-lactamase-like ARB-00930-like C-terminal" evidence="3">
    <location>
        <begin position="432"/>
        <end position="571"/>
    </location>
</feature>
<evidence type="ECO:0000259" key="2">
    <source>
        <dbReference type="Pfam" id="PF00144"/>
    </source>
</evidence>
<feature type="signal peptide" evidence="1">
    <location>
        <begin position="1"/>
        <end position="18"/>
    </location>
</feature>